<evidence type="ECO:0000256" key="1">
    <source>
        <dbReference type="SAM" id="MobiDB-lite"/>
    </source>
</evidence>
<proteinExistence type="predicted"/>
<comment type="caution">
    <text evidence="3">The sequence shown here is derived from an EMBL/GenBank/DDBJ whole genome shotgun (WGS) entry which is preliminary data.</text>
</comment>
<reference evidence="3" key="1">
    <citation type="journal article" date="2021" name="Mol. Ecol. Resour.">
        <title>Apolygus lucorum genome provides insights into omnivorousness and mesophyll feeding.</title>
        <authorList>
            <person name="Liu Y."/>
            <person name="Liu H."/>
            <person name="Wang H."/>
            <person name="Huang T."/>
            <person name="Liu B."/>
            <person name="Yang B."/>
            <person name="Yin L."/>
            <person name="Li B."/>
            <person name="Zhang Y."/>
            <person name="Zhang S."/>
            <person name="Jiang F."/>
            <person name="Zhang X."/>
            <person name="Ren Y."/>
            <person name="Wang B."/>
            <person name="Wang S."/>
            <person name="Lu Y."/>
            <person name="Wu K."/>
            <person name="Fan W."/>
            <person name="Wang G."/>
        </authorList>
    </citation>
    <scope>NUCLEOTIDE SEQUENCE</scope>
    <source>
        <strain evidence="3">12Hb</strain>
    </source>
</reference>
<dbReference type="Proteomes" id="UP000466442">
    <property type="component" value="Unassembled WGS sequence"/>
</dbReference>
<evidence type="ECO:0000313" key="3">
    <source>
        <dbReference type="EMBL" id="KAF6214544.1"/>
    </source>
</evidence>
<protein>
    <recommendedName>
        <fullName evidence="2">DUF8207 domain-containing protein</fullName>
    </recommendedName>
</protein>
<dbReference type="OrthoDB" id="6623418at2759"/>
<evidence type="ECO:0000313" key="4">
    <source>
        <dbReference type="Proteomes" id="UP000466442"/>
    </source>
</evidence>
<dbReference type="Pfam" id="PF26634">
    <property type="entry name" value="DUF8207"/>
    <property type="match status" value="1"/>
</dbReference>
<organism evidence="3 4">
    <name type="scientific">Apolygus lucorum</name>
    <name type="common">Small green plant bug</name>
    <name type="synonym">Lygocoris lucorum</name>
    <dbReference type="NCBI Taxonomy" id="248454"/>
    <lineage>
        <taxon>Eukaryota</taxon>
        <taxon>Metazoa</taxon>
        <taxon>Ecdysozoa</taxon>
        <taxon>Arthropoda</taxon>
        <taxon>Hexapoda</taxon>
        <taxon>Insecta</taxon>
        <taxon>Pterygota</taxon>
        <taxon>Neoptera</taxon>
        <taxon>Paraneoptera</taxon>
        <taxon>Hemiptera</taxon>
        <taxon>Heteroptera</taxon>
        <taxon>Panheteroptera</taxon>
        <taxon>Cimicomorpha</taxon>
        <taxon>Miridae</taxon>
        <taxon>Mirini</taxon>
        <taxon>Apolygus</taxon>
    </lineage>
</organism>
<feature type="domain" description="DUF8207" evidence="2">
    <location>
        <begin position="227"/>
        <end position="322"/>
    </location>
</feature>
<dbReference type="InterPro" id="IPR058520">
    <property type="entry name" value="DUF8207"/>
</dbReference>
<feature type="compositionally biased region" description="Acidic residues" evidence="1">
    <location>
        <begin position="103"/>
        <end position="113"/>
    </location>
</feature>
<gene>
    <name evidence="3" type="ORF">GE061_009287</name>
</gene>
<sequence length="410" mass="46603">MSARLSDSCLGLNREIKQEKQAQFSSELHTARKALKKKFAELQHDRAESAHSLEQQYLPITNTLKELVASANKGKGETVMKKMKQRRTDVIPGSEIEYSQEPSTEDDENVQDPSDTEIFECKGEGWTPPARSPGPFMSTPISHPSSFLRAPQKMTLMQRIKKDTKKLDASHKDDIDESIEPVHSLIKSTPEAQKMTQDFIRRWPSFAKVYWTYLTTGNWEGGDGQQLDKYYGPTVNRQGVNLGAARVAFDDDFMYVNGKPYHATPGLYELIFLKKPVNFDQQDFENYTEIVKRSRVAHHGYDLHRPLNRFGGEKYTSIISLMYPKKRKNNNVGVKHDVGSKKGSGVTNLFTHFRGFDANISPDWISTEDNPNLLVEKLELSLGSFDAGNSRLQSTANKIIDRLEELGYIY</sequence>
<dbReference type="PANTHER" id="PTHR35374:SF1">
    <property type="entry name" value="PROTEIN KINASE DOMAIN-CONTAINING PROTEIN"/>
    <property type="match status" value="1"/>
</dbReference>
<evidence type="ECO:0000259" key="2">
    <source>
        <dbReference type="Pfam" id="PF26634"/>
    </source>
</evidence>
<feature type="region of interest" description="Disordered" evidence="1">
    <location>
        <begin position="78"/>
        <end position="113"/>
    </location>
</feature>
<name>A0A6A4IPI3_APOLU</name>
<keyword evidence="4" id="KW-1185">Reference proteome</keyword>
<dbReference type="AlphaFoldDB" id="A0A6A4IPI3"/>
<dbReference type="PANTHER" id="PTHR35374">
    <property type="entry name" value="CYCLIN-DEPENDENT KINASE 11A-LIKE"/>
    <property type="match status" value="1"/>
</dbReference>
<dbReference type="EMBL" id="WIXP02000002">
    <property type="protein sequence ID" value="KAF6214544.1"/>
    <property type="molecule type" value="Genomic_DNA"/>
</dbReference>
<accession>A0A6A4IPI3</accession>